<dbReference type="SUPFAM" id="SSF54197">
    <property type="entry name" value="HIT-like"/>
    <property type="match status" value="2"/>
</dbReference>
<evidence type="ECO:0000313" key="18">
    <source>
        <dbReference type="Proteomes" id="UP001235712"/>
    </source>
</evidence>
<dbReference type="InterPro" id="IPR001937">
    <property type="entry name" value="GalP_UDPtransf1"/>
</dbReference>
<dbReference type="InterPro" id="IPR019779">
    <property type="entry name" value="GalP_UDPtransf1_His-AS"/>
</dbReference>
<dbReference type="RefSeq" id="WP_307239841.1">
    <property type="nucleotide sequence ID" value="NZ_JAUSQZ010000001.1"/>
</dbReference>
<comment type="pathway">
    <text evidence="3 14">Carbohydrate metabolism; galactose metabolism.</text>
</comment>
<evidence type="ECO:0000313" key="17">
    <source>
        <dbReference type="EMBL" id="MDP9825745.1"/>
    </source>
</evidence>
<comment type="catalytic activity">
    <reaction evidence="1 14">
        <text>alpha-D-galactose 1-phosphate + UDP-alpha-D-glucose = alpha-D-glucose 1-phosphate + UDP-alpha-D-galactose</text>
        <dbReference type="Rhea" id="RHEA:13989"/>
        <dbReference type="ChEBI" id="CHEBI:58336"/>
        <dbReference type="ChEBI" id="CHEBI:58601"/>
        <dbReference type="ChEBI" id="CHEBI:58885"/>
        <dbReference type="ChEBI" id="CHEBI:66914"/>
        <dbReference type="EC" id="2.7.7.12"/>
    </reaction>
</comment>
<comment type="similarity">
    <text evidence="4 14">Belongs to the galactose-1-phosphate uridylyltransferase type 1 family.</text>
</comment>
<feature type="domain" description="Galactose-1-phosphate uridyl transferase C-terminal" evidence="16">
    <location>
        <begin position="166"/>
        <end position="328"/>
    </location>
</feature>
<evidence type="ECO:0000259" key="16">
    <source>
        <dbReference type="Pfam" id="PF02744"/>
    </source>
</evidence>
<evidence type="ECO:0000256" key="3">
    <source>
        <dbReference type="ARBA" id="ARBA00004947"/>
    </source>
</evidence>
<keyword evidence="8 14" id="KW-0548">Nucleotidyltransferase</keyword>
<dbReference type="EMBL" id="JAUSQZ010000001">
    <property type="protein sequence ID" value="MDP9825745.1"/>
    <property type="molecule type" value="Genomic_DNA"/>
</dbReference>
<dbReference type="EC" id="2.7.7.12" evidence="5 13"/>
<reference evidence="17 18" key="1">
    <citation type="submission" date="2023-07" db="EMBL/GenBank/DDBJ databases">
        <title>Sequencing the genomes of 1000 actinobacteria strains.</title>
        <authorList>
            <person name="Klenk H.-P."/>
        </authorList>
    </citation>
    <scope>NUCLEOTIDE SEQUENCE [LARGE SCALE GENOMIC DNA]</scope>
    <source>
        <strain evidence="17 18">DSM 44388</strain>
    </source>
</reference>
<evidence type="ECO:0000256" key="2">
    <source>
        <dbReference type="ARBA" id="ARBA00001947"/>
    </source>
</evidence>
<dbReference type="Pfam" id="PF01087">
    <property type="entry name" value="GalP_UDP_transf"/>
    <property type="match status" value="1"/>
</dbReference>
<dbReference type="InterPro" id="IPR036265">
    <property type="entry name" value="HIT-like_sf"/>
</dbReference>
<evidence type="ECO:0000256" key="7">
    <source>
        <dbReference type="ARBA" id="ARBA00022679"/>
    </source>
</evidence>
<dbReference type="PANTHER" id="PTHR11943:SF1">
    <property type="entry name" value="GALACTOSE-1-PHOSPHATE URIDYLYLTRANSFERASE"/>
    <property type="match status" value="1"/>
</dbReference>
<proteinExistence type="inferred from homology"/>
<keyword evidence="7 14" id="KW-0808">Transferase</keyword>
<evidence type="ECO:0000259" key="15">
    <source>
        <dbReference type="Pfam" id="PF01087"/>
    </source>
</evidence>
<accession>A0ABT9NZ92</accession>
<evidence type="ECO:0000256" key="6">
    <source>
        <dbReference type="ARBA" id="ARBA00016340"/>
    </source>
</evidence>
<name>A0ABT9NZ92_9ACTN</name>
<evidence type="ECO:0000256" key="9">
    <source>
        <dbReference type="ARBA" id="ARBA00022723"/>
    </source>
</evidence>
<dbReference type="GO" id="GO:0008108">
    <property type="term" value="F:UDP-glucose:hexose-1-phosphate uridylyltransferase activity"/>
    <property type="evidence" value="ECO:0007669"/>
    <property type="project" value="UniProtKB-EC"/>
</dbReference>
<evidence type="ECO:0000256" key="14">
    <source>
        <dbReference type="RuleBase" id="RU000506"/>
    </source>
</evidence>
<evidence type="ECO:0000256" key="11">
    <source>
        <dbReference type="ARBA" id="ARBA00023144"/>
    </source>
</evidence>
<gene>
    <name evidence="17" type="ORF">J2S57_001494</name>
</gene>
<evidence type="ECO:0000256" key="10">
    <source>
        <dbReference type="ARBA" id="ARBA00022833"/>
    </source>
</evidence>
<comment type="cofactor">
    <cofactor evidence="2">
        <name>Zn(2+)</name>
        <dbReference type="ChEBI" id="CHEBI:29105"/>
    </cofactor>
</comment>
<evidence type="ECO:0000256" key="1">
    <source>
        <dbReference type="ARBA" id="ARBA00001107"/>
    </source>
</evidence>
<evidence type="ECO:0000256" key="13">
    <source>
        <dbReference type="NCBIfam" id="TIGR00209"/>
    </source>
</evidence>
<keyword evidence="11 14" id="KW-0299">Galactose metabolism</keyword>
<evidence type="ECO:0000256" key="8">
    <source>
        <dbReference type="ARBA" id="ARBA00022695"/>
    </source>
</evidence>
<dbReference type="NCBIfam" id="TIGR00209">
    <property type="entry name" value="galT_1"/>
    <property type="match status" value="1"/>
</dbReference>
<keyword evidence="9 14" id="KW-0479">Metal-binding</keyword>
<dbReference type="Gene3D" id="3.30.428.10">
    <property type="entry name" value="HIT-like"/>
    <property type="match status" value="2"/>
</dbReference>
<evidence type="ECO:0000256" key="5">
    <source>
        <dbReference type="ARBA" id="ARBA00012384"/>
    </source>
</evidence>
<dbReference type="PIRSF" id="PIRSF000808">
    <property type="entry name" value="GalT"/>
    <property type="match status" value="1"/>
</dbReference>
<keyword evidence="12 14" id="KW-0119">Carbohydrate metabolism</keyword>
<dbReference type="PANTHER" id="PTHR11943">
    <property type="entry name" value="GALACTOSE-1-PHOSPHATE URIDYLYLTRANSFERASE"/>
    <property type="match status" value="1"/>
</dbReference>
<dbReference type="Proteomes" id="UP001235712">
    <property type="component" value="Unassembled WGS sequence"/>
</dbReference>
<dbReference type="InterPro" id="IPR005849">
    <property type="entry name" value="GalP_Utransf_N"/>
</dbReference>
<dbReference type="Pfam" id="PF02744">
    <property type="entry name" value="GalP_UDP_tr_C"/>
    <property type="match status" value="1"/>
</dbReference>
<keyword evidence="18" id="KW-1185">Reference proteome</keyword>
<dbReference type="InterPro" id="IPR005850">
    <property type="entry name" value="GalP_Utransf_C"/>
</dbReference>
<keyword evidence="10" id="KW-0862">Zinc</keyword>
<organism evidence="17 18">
    <name type="scientific">Kineosporia succinea</name>
    <dbReference type="NCBI Taxonomy" id="84632"/>
    <lineage>
        <taxon>Bacteria</taxon>
        <taxon>Bacillati</taxon>
        <taxon>Actinomycetota</taxon>
        <taxon>Actinomycetes</taxon>
        <taxon>Kineosporiales</taxon>
        <taxon>Kineosporiaceae</taxon>
        <taxon>Kineosporia</taxon>
    </lineage>
</organism>
<evidence type="ECO:0000256" key="12">
    <source>
        <dbReference type="ARBA" id="ARBA00023277"/>
    </source>
</evidence>
<comment type="caution">
    <text evidence="17">The sequence shown here is derived from an EMBL/GenBank/DDBJ whole genome shotgun (WGS) entry which is preliminary data.</text>
</comment>
<sequence length="333" mass="37249">MSERRFDPTSGEWITFATHRQNRTFLPPADACPLCPDPNNEWDGEIRRTDYQVAVFDNRFPALSTTPPVPDVEDGELYRVEPASGRCEVIAYSSDHNATLAKLGPERIRLLIDAWADRYQVLGAEGHTYVLPFENRGEAIGVTLHHPHGQIYAYDDIPARPLRKLKTAAAYRARTGQCVECDVVAEELKDGRRVIVEGEYFIAHVPFWARYPYEVRISPKQHTPSLVAVADEARTDLSRVMHQVFTGLDSLFGFPLPYVLGIFSSPTNGSPSVAGWDGDWSDISHLHFLISPPNRSESKLKYIAGTEQMGGAYSTDIAPEVTAATLREKIRHA</sequence>
<dbReference type="PROSITE" id="PS00117">
    <property type="entry name" value="GAL_P_UDP_TRANSF_I"/>
    <property type="match status" value="1"/>
</dbReference>
<evidence type="ECO:0000256" key="4">
    <source>
        <dbReference type="ARBA" id="ARBA00010951"/>
    </source>
</evidence>
<protein>
    <recommendedName>
        <fullName evidence="6 13">Galactose-1-phosphate uridylyltransferase</fullName>
        <ecNumber evidence="5 13">2.7.7.12</ecNumber>
    </recommendedName>
</protein>
<feature type="domain" description="Galactose-1-phosphate uridyl transferase N-terminal" evidence="15">
    <location>
        <begin position="2"/>
        <end position="158"/>
    </location>
</feature>